<evidence type="ECO:0000256" key="1">
    <source>
        <dbReference type="ARBA" id="ARBA00004563"/>
    </source>
</evidence>
<feature type="coiled-coil region" evidence="9">
    <location>
        <begin position="463"/>
        <end position="490"/>
    </location>
</feature>
<dbReference type="SUPFAM" id="SSF161008">
    <property type="entry name" value="Viral glycoprotein ectodomain-like"/>
    <property type="match status" value="1"/>
</dbReference>
<dbReference type="Pfam" id="PF00974">
    <property type="entry name" value="Rhabdo_glycop_FD"/>
    <property type="match status" value="1"/>
</dbReference>
<keyword evidence="9" id="KW-0175">Coiled coil</keyword>
<evidence type="ECO:0000313" key="12">
    <source>
        <dbReference type="EMBL" id="AIW62182.1"/>
    </source>
</evidence>
<evidence type="ECO:0000256" key="2">
    <source>
        <dbReference type="ARBA" id="ARBA00022692"/>
    </source>
</evidence>
<evidence type="ECO:0000256" key="8">
    <source>
        <dbReference type="ARBA" id="ARBA00023180"/>
    </source>
</evidence>
<dbReference type="InterPro" id="IPR001903">
    <property type="entry name" value="Rhabdo_glycop_FD"/>
</dbReference>
<evidence type="ECO:0000259" key="10">
    <source>
        <dbReference type="Pfam" id="PF00974"/>
    </source>
</evidence>
<dbReference type="InterPro" id="IPR018247">
    <property type="entry name" value="EF_Hand_1_Ca_BS"/>
</dbReference>
<organism evidence="12 13">
    <name type="scientific">Bovine ephemeral fever virus</name>
    <name type="common">BEFV</name>
    <dbReference type="NCBI Taxonomy" id="11303"/>
    <lineage>
        <taxon>Viruses</taxon>
        <taxon>Riboviria</taxon>
        <taxon>Orthornavirae</taxon>
        <taxon>Negarnaviricota</taxon>
        <taxon>Haploviricotina</taxon>
        <taxon>Monjiviricetes</taxon>
        <taxon>Mononegavirales</taxon>
        <taxon>Rhabdoviridae</taxon>
        <taxon>Alpharhabdovirinae</taxon>
        <taxon>Ephemerovirus</taxon>
        <taxon>Ephemerovirus febris</taxon>
    </lineage>
</organism>
<proteinExistence type="predicted"/>
<gene>
    <name evidence="12" type="primary">G</name>
</gene>
<keyword evidence="8" id="KW-0325">Glycoprotein</keyword>
<dbReference type="GO" id="GO:0055036">
    <property type="term" value="C:virion membrane"/>
    <property type="evidence" value="ECO:0007669"/>
    <property type="project" value="UniProtKB-SubCell"/>
</dbReference>
<keyword evidence="2 12" id="KW-0812">Transmembrane</keyword>
<dbReference type="GO" id="GO:0019031">
    <property type="term" value="C:viral envelope"/>
    <property type="evidence" value="ECO:0007669"/>
    <property type="project" value="UniProtKB-KW"/>
</dbReference>
<name>A0A0A0V5L9_BEFV</name>
<dbReference type="InterPro" id="IPR055447">
    <property type="entry name" value="Rhabdo_glycop_CD"/>
</dbReference>
<organismHost>
    <name type="scientific">Bos taurus</name>
    <name type="common">Bovine</name>
    <dbReference type="NCBI Taxonomy" id="9913"/>
</organismHost>
<evidence type="ECO:0000256" key="5">
    <source>
        <dbReference type="ARBA" id="ARBA00022879"/>
    </source>
</evidence>
<dbReference type="Pfam" id="PF24833">
    <property type="entry name" value="Rhabdo_glycop_CD"/>
    <property type="match status" value="1"/>
</dbReference>
<evidence type="ECO:0000256" key="3">
    <source>
        <dbReference type="ARBA" id="ARBA00022729"/>
    </source>
</evidence>
<keyword evidence="6" id="KW-1133">Transmembrane helix</keyword>
<dbReference type="Proteomes" id="UP000137612">
    <property type="component" value="Genome"/>
</dbReference>
<evidence type="ECO:0000256" key="4">
    <source>
        <dbReference type="ARBA" id="ARBA00022844"/>
    </source>
</evidence>
<reference evidence="12 13" key="1">
    <citation type="submission" date="2014-08" db="EMBL/GenBank/DDBJ databases">
        <title>Complete Genome Sequence of a Chinese Isolate of Bovine ephemeral fever virus.</title>
        <authorList>
            <person name="Wang J."/>
            <person name="Yin H."/>
            <person name="Zheng F."/>
            <person name="Gao S."/>
        </authorList>
    </citation>
    <scope>NUCLEOTIDE SEQUENCE [LARGE SCALE GENOMIC DNA]</scope>
    <source>
        <strain evidence="12">Bovine/China/Henan1/2012</strain>
    </source>
</reference>
<dbReference type="Gene3D" id="2.30.29.130">
    <property type="match status" value="1"/>
</dbReference>
<feature type="domain" description="Spike glycoprotein fusion" evidence="10">
    <location>
        <begin position="75"/>
        <end position="169"/>
    </location>
</feature>
<organismHost>
    <name type="scientific">Culicoides</name>
    <dbReference type="NCBI Taxonomy" id="58271"/>
</organismHost>
<comment type="subcellular location">
    <subcellularLocation>
        <location evidence="1">Virion membrane</location>
        <topology evidence="1">Single-pass type I membrane protein</topology>
    </subcellularLocation>
</comment>
<organismHost>
    <name type="scientific">Bubalus bubalis</name>
    <name type="common">Domestic water buffalo</name>
    <dbReference type="NCBI Taxonomy" id="89462"/>
</organismHost>
<feature type="domain" description="Spike glycoprotein G central" evidence="11">
    <location>
        <begin position="285"/>
        <end position="344"/>
    </location>
</feature>
<organismHost>
    <name type="scientific">Syncerus caffer</name>
    <name type="common">African buffalo</name>
    <dbReference type="NCBI Taxonomy" id="9970"/>
</organismHost>
<keyword evidence="3" id="KW-0732">Signal</keyword>
<evidence type="ECO:0000256" key="6">
    <source>
        <dbReference type="ARBA" id="ARBA00022989"/>
    </source>
</evidence>
<keyword evidence="4" id="KW-0946">Virion</keyword>
<evidence type="ECO:0000313" key="13">
    <source>
        <dbReference type="Proteomes" id="UP000137612"/>
    </source>
</evidence>
<dbReference type="EMBL" id="KM276084">
    <property type="protein sequence ID" value="AIW62182.1"/>
    <property type="molecule type" value="Viral_cRNA"/>
</dbReference>
<keyword evidence="7" id="KW-0472">Membrane</keyword>
<evidence type="ECO:0000256" key="9">
    <source>
        <dbReference type="SAM" id="Coils"/>
    </source>
</evidence>
<evidence type="ECO:0000259" key="11">
    <source>
        <dbReference type="Pfam" id="PF24833"/>
    </source>
</evidence>
<accession>A0A0A0V5L9</accession>
<protein>
    <submittedName>
        <fullName evidence="12">Transmembrane glycoprotein G</fullName>
    </submittedName>
</protein>
<keyword evidence="5" id="KW-0261">Viral envelope protein</keyword>
<sequence>MFRVLIITLLVNGINFEKIYNVPVNCGELHPVKAHEIKCPQRLNELSLQAHHNLAKDEHYNKICRPQLKDDDHLEGFICRKQKWITKCSETWYFSTSIEYQILEVIPEYSGCTDAVKKLDQGALIPPYYPPAGCFWNTEMNQEIEFYVLIQHKPFLNPYDNLIYDSRFLTPCTINDSKTKGCPLKDITGTWIPDVRVKEISEHCNSKHWECITVKSFRSELNETERLWEAPDIGLVHVNKGCLSTFCGRNGIIFEDGEWWSIENQTESDFQNFKIERCKGKKPGFRMHTDRTEFEELDIKAELEHERCLNTISKILNKENINTLDMSYLAPTRPGRDYAYLFEQTSWQEKLCLSLPDSGRVSKDCSIDWRTSTRGGMVKKNHYGIGSYKRAWCEYRPFIDKNEDGYIDIQELNGHNMSRNHAILETAPAGGSSGTKLNVTLNGMIFVEPTKLYLHTKSIYEGIEEYQKLIKFEVMEYDNIEENLIKYEEDEKFKPVNLSPHEKSQINRTDIVREIQRGGKKVLSAVVGWFTSTAKAVRWTIWAVGAIVTTYAIYKLYKMVKSNSSHNKHNETDLEGLQSITKENMKMEKNDKNYHDLELGLYEEIRSIKSGSKPIGDDRFFDH</sequence>
<evidence type="ECO:0000256" key="7">
    <source>
        <dbReference type="ARBA" id="ARBA00023136"/>
    </source>
</evidence>
<dbReference type="PROSITE" id="PS00018">
    <property type="entry name" value="EF_HAND_1"/>
    <property type="match status" value="1"/>
</dbReference>